<dbReference type="Proteomes" id="UP000027778">
    <property type="component" value="Unassembled WGS sequence"/>
</dbReference>
<dbReference type="InterPro" id="IPR005669">
    <property type="entry name" value="Thiosulph/SO4-bd"/>
</dbReference>
<evidence type="ECO:0008006" key="9">
    <source>
        <dbReference type="Google" id="ProtNLM"/>
    </source>
</evidence>
<protein>
    <recommendedName>
        <fullName evidence="9">Sulfate transporter subunit</fullName>
    </recommendedName>
</protein>
<dbReference type="EMBL" id="JOTM01000004">
    <property type="protein sequence ID" value="KEK24887.1"/>
    <property type="molecule type" value="Genomic_DNA"/>
</dbReference>
<organism evidence="7 8">
    <name type="scientific">Bacillus gaemokensis</name>
    <dbReference type="NCBI Taxonomy" id="574375"/>
    <lineage>
        <taxon>Bacteria</taxon>
        <taxon>Bacillati</taxon>
        <taxon>Bacillota</taxon>
        <taxon>Bacilli</taxon>
        <taxon>Bacillales</taxon>
        <taxon>Bacillaceae</taxon>
        <taxon>Bacillus</taxon>
        <taxon>Bacillus cereus group</taxon>
    </lineage>
</organism>
<sequence>MKLWGKASITKSAGVLLSAFVLLSGCASTTSTSKSESGQEKKSIELLNVSYDPTRELYQDFNKDFAKYWKEKSGQTVTVKQSHGGSGSQARSVIDGLEADVVTLALAYSLHMTKRKR</sequence>
<evidence type="ECO:0000256" key="2">
    <source>
        <dbReference type="ARBA" id="ARBA00006099"/>
    </source>
</evidence>
<evidence type="ECO:0000313" key="7">
    <source>
        <dbReference type="EMBL" id="KEK24887.1"/>
    </source>
</evidence>
<dbReference type="GO" id="GO:0140104">
    <property type="term" value="F:molecular carrier activity"/>
    <property type="evidence" value="ECO:0007669"/>
    <property type="project" value="InterPro"/>
</dbReference>
<feature type="chain" id="PRO_5039604234" description="Sulfate transporter subunit" evidence="6">
    <location>
        <begin position="28"/>
        <end position="117"/>
    </location>
</feature>
<evidence type="ECO:0000256" key="3">
    <source>
        <dbReference type="ARBA" id="ARBA00022448"/>
    </source>
</evidence>
<evidence type="ECO:0000256" key="5">
    <source>
        <dbReference type="ARBA" id="ARBA00022764"/>
    </source>
</evidence>
<evidence type="ECO:0000313" key="8">
    <source>
        <dbReference type="Proteomes" id="UP000027778"/>
    </source>
</evidence>
<reference evidence="7 8" key="1">
    <citation type="submission" date="2014-06" db="EMBL/GenBank/DDBJ databases">
        <title>Draft genome sequence of Bacillus gaemokensis JCM 15801 (MCCC 1A00707).</title>
        <authorList>
            <person name="Lai Q."/>
            <person name="Liu Y."/>
            <person name="Shao Z."/>
        </authorList>
    </citation>
    <scope>NUCLEOTIDE SEQUENCE [LARGE SCALE GENOMIC DNA]</scope>
    <source>
        <strain evidence="7 8">JCM 15801</strain>
    </source>
</reference>
<accession>A0A073KEK2</accession>
<keyword evidence="4 6" id="KW-0732">Signal</keyword>
<comment type="subcellular location">
    <subcellularLocation>
        <location evidence="1">Periplasm</location>
    </subcellularLocation>
</comment>
<evidence type="ECO:0000256" key="4">
    <source>
        <dbReference type="ARBA" id="ARBA00022729"/>
    </source>
</evidence>
<gene>
    <name evidence="7" type="ORF">BAGA_21660</name>
</gene>
<dbReference type="AlphaFoldDB" id="A0A073KEK2"/>
<name>A0A073KEK2_9BACI</name>
<dbReference type="GO" id="GO:0042597">
    <property type="term" value="C:periplasmic space"/>
    <property type="evidence" value="ECO:0007669"/>
    <property type="project" value="UniProtKB-SubCell"/>
</dbReference>
<dbReference type="Gene3D" id="3.40.190.10">
    <property type="entry name" value="Periplasmic binding protein-like II"/>
    <property type="match status" value="1"/>
</dbReference>
<feature type="signal peptide" evidence="6">
    <location>
        <begin position="1"/>
        <end position="27"/>
    </location>
</feature>
<evidence type="ECO:0000256" key="1">
    <source>
        <dbReference type="ARBA" id="ARBA00004418"/>
    </source>
</evidence>
<proteinExistence type="inferred from homology"/>
<evidence type="ECO:0000256" key="6">
    <source>
        <dbReference type="SAM" id="SignalP"/>
    </source>
</evidence>
<dbReference type="GO" id="GO:1902358">
    <property type="term" value="P:sulfate transmembrane transport"/>
    <property type="evidence" value="ECO:0007669"/>
    <property type="project" value="InterPro"/>
</dbReference>
<keyword evidence="8" id="KW-1185">Reference proteome</keyword>
<comment type="similarity">
    <text evidence="2">Belongs to the prokaryotic sulfate-binding protein family.</text>
</comment>
<comment type="caution">
    <text evidence="7">The sequence shown here is derived from an EMBL/GenBank/DDBJ whole genome shotgun (WGS) entry which is preliminary data.</text>
</comment>
<dbReference type="SUPFAM" id="SSF53850">
    <property type="entry name" value="Periplasmic binding protein-like II"/>
    <property type="match status" value="1"/>
</dbReference>
<dbReference type="eggNOG" id="COG1613">
    <property type="taxonomic scope" value="Bacteria"/>
</dbReference>
<dbReference type="PANTHER" id="PTHR30368:SF2">
    <property type="entry name" value="SULFATE-BINDING PROTEIN"/>
    <property type="match status" value="1"/>
</dbReference>
<keyword evidence="3" id="KW-0813">Transport</keyword>
<dbReference type="PANTHER" id="PTHR30368">
    <property type="entry name" value="SULFATE-BINDING PROTEIN"/>
    <property type="match status" value="1"/>
</dbReference>
<keyword evidence="5" id="KW-0574">Periplasm</keyword>
<dbReference type="PROSITE" id="PS51257">
    <property type="entry name" value="PROKAR_LIPOPROTEIN"/>
    <property type="match status" value="1"/>
</dbReference>